<organism evidence="1 2">
    <name type="scientific">Trichonephila clavipes</name>
    <name type="common">Golden silk orbweaver</name>
    <name type="synonym">Nephila clavipes</name>
    <dbReference type="NCBI Taxonomy" id="2585209"/>
    <lineage>
        <taxon>Eukaryota</taxon>
        <taxon>Metazoa</taxon>
        <taxon>Ecdysozoa</taxon>
        <taxon>Arthropoda</taxon>
        <taxon>Chelicerata</taxon>
        <taxon>Arachnida</taxon>
        <taxon>Araneae</taxon>
        <taxon>Araneomorphae</taxon>
        <taxon>Entelegynae</taxon>
        <taxon>Araneoidea</taxon>
        <taxon>Nephilidae</taxon>
        <taxon>Trichonephila</taxon>
    </lineage>
</organism>
<reference evidence="1" key="1">
    <citation type="submission" date="2020-08" db="EMBL/GenBank/DDBJ databases">
        <title>Multicomponent nature underlies the extraordinary mechanical properties of spider dragline silk.</title>
        <authorList>
            <person name="Kono N."/>
            <person name="Nakamura H."/>
            <person name="Mori M."/>
            <person name="Yoshida Y."/>
            <person name="Ohtoshi R."/>
            <person name="Malay A.D."/>
            <person name="Moran D.A.P."/>
            <person name="Tomita M."/>
            <person name="Numata K."/>
            <person name="Arakawa K."/>
        </authorList>
    </citation>
    <scope>NUCLEOTIDE SEQUENCE</scope>
</reference>
<dbReference type="Proteomes" id="UP000887159">
    <property type="component" value="Unassembled WGS sequence"/>
</dbReference>
<name>A0A8X6STI0_TRICX</name>
<evidence type="ECO:0000313" key="2">
    <source>
        <dbReference type="Proteomes" id="UP000887159"/>
    </source>
</evidence>
<gene>
    <name evidence="1" type="ORF">TNCV_4648961</name>
</gene>
<sequence>MSVGVLSLDQEIGASDAVQLDPLTEEAFIANLHQRFKRDQIYVSTPLSHSSFRVPSGGSYNTAALE</sequence>
<evidence type="ECO:0000313" key="1">
    <source>
        <dbReference type="EMBL" id="GFY19724.1"/>
    </source>
</evidence>
<proteinExistence type="predicted"/>
<protein>
    <submittedName>
        <fullName evidence="1">Uncharacterized protein</fullName>
    </submittedName>
</protein>
<keyword evidence="2" id="KW-1185">Reference proteome</keyword>
<accession>A0A8X6STI0</accession>
<dbReference type="EMBL" id="BMAU01021353">
    <property type="protein sequence ID" value="GFY19724.1"/>
    <property type="molecule type" value="Genomic_DNA"/>
</dbReference>
<comment type="caution">
    <text evidence="1">The sequence shown here is derived from an EMBL/GenBank/DDBJ whole genome shotgun (WGS) entry which is preliminary data.</text>
</comment>
<dbReference type="AlphaFoldDB" id="A0A8X6STI0"/>